<proteinExistence type="inferred from homology"/>
<dbReference type="InterPro" id="IPR003593">
    <property type="entry name" value="AAA+_ATPase"/>
</dbReference>
<gene>
    <name evidence="7" type="ordered locus">Emtol_1338</name>
</gene>
<evidence type="ECO:0000313" key="7">
    <source>
        <dbReference type="EMBL" id="AFK02487.1"/>
    </source>
</evidence>
<keyword evidence="4" id="KW-0067">ATP-binding</keyword>
<evidence type="ECO:0000256" key="2">
    <source>
        <dbReference type="ARBA" id="ARBA00022448"/>
    </source>
</evidence>
<evidence type="ECO:0000256" key="1">
    <source>
        <dbReference type="ARBA" id="ARBA00005417"/>
    </source>
</evidence>
<keyword evidence="3" id="KW-0547">Nucleotide-binding</keyword>
<dbReference type="InterPro" id="IPR017871">
    <property type="entry name" value="ABC_transporter-like_CS"/>
</dbReference>
<feature type="domain" description="ABC transporter" evidence="6">
    <location>
        <begin position="21"/>
        <end position="239"/>
    </location>
</feature>
<dbReference type="EMBL" id="CP002961">
    <property type="protein sequence ID" value="AFK02487.1"/>
    <property type="molecule type" value="Genomic_DNA"/>
</dbReference>
<sequence>MTTNKNIVEKVAPQSGAGAVLSATNINKYFYEPEKFQVLKNISFEAKKGEFLSLIGKSGCGKSTLLYILSTMDTEYEGSLTMNGQLLTGRTQDQLAAFRNEHLGFVFQFHFLLPEFTVLQNVMLPAMKLSKYSLKEIEERAYQKLKLVDMHEHAHKQSSKLSGGQQQRVAIARALINDPTILMGDEPTGNLDKKNSAVVFDIFKQIAHENNQTIIAVTHDPDFAKGSDRIIEMSDGQIIT</sequence>
<dbReference type="CDD" id="cd03255">
    <property type="entry name" value="ABC_MJ0796_LolCDE_FtsE"/>
    <property type="match status" value="1"/>
</dbReference>
<accession>A0ABM5MZG2</accession>
<keyword evidence="8" id="KW-1185">Reference proteome</keyword>
<keyword evidence="5" id="KW-1278">Translocase</keyword>
<dbReference type="Gene3D" id="3.40.50.300">
    <property type="entry name" value="P-loop containing nucleotide triphosphate hydrolases"/>
    <property type="match status" value="1"/>
</dbReference>
<dbReference type="InterPro" id="IPR027417">
    <property type="entry name" value="P-loop_NTPase"/>
</dbReference>
<name>A0ABM5MZG2_EMTOG</name>
<dbReference type="PANTHER" id="PTHR42798">
    <property type="entry name" value="LIPOPROTEIN-RELEASING SYSTEM ATP-BINDING PROTEIN LOLD"/>
    <property type="match status" value="1"/>
</dbReference>
<dbReference type="Pfam" id="PF00005">
    <property type="entry name" value="ABC_tran"/>
    <property type="match status" value="1"/>
</dbReference>
<organism evidence="7 8">
    <name type="scientific">Emticicia oligotrophica (strain DSM 17448 / CIP 109782 / MTCC 6937 / GPTSA100-15)</name>
    <dbReference type="NCBI Taxonomy" id="929562"/>
    <lineage>
        <taxon>Bacteria</taxon>
        <taxon>Pseudomonadati</taxon>
        <taxon>Bacteroidota</taxon>
        <taxon>Cytophagia</taxon>
        <taxon>Cytophagales</taxon>
        <taxon>Leadbetterellaceae</taxon>
        <taxon>Emticicia</taxon>
    </lineage>
</organism>
<dbReference type="InterPro" id="IPR017911">
    <property type="entry name" value="MacB-like_ATP-bd"/>
</dbReference>
<evidence type="ECO:0000256" key="4">
    <source>
        <dbReference type="ARBA" id="ARBA00022840"/>
    </source>
</evidence>
<evidence type="ECO:0000256" key="5">
    <source>
        <dbReference type="ARBA" id="ARBA00022967"/>
    </source>
</evidence>
<dbReference type="Proteomes" id="UP000002875">
    <property type="component" value="Chromosome"/>
</dbReference>
<dbReference type="InterPro" id="IPR003439">
    <property type="entry name" value="ABC_transporter-like_ATP-bd"/>
</dbReference>
<evidence type="ECO:0000313" key="8">
    <source>
        <dbReference type="Proteomes" id="UP000002875"/>
    </source>
</evidence>
<dbReference type="RefSeq" id="WP_015028187.1">
    <property type="nucleotide sequence ID" value="NC_018748.1"/>
</dbReference>
<evidence type="ECO:0000256" key="3">
    <source>
        <dbReference type="ARBA" id="ARBA00022741"/>
    </source>
</evidence>
<protein>
    <submittedName>
        <fullName evidence="7">ABC transporter related protein</fullName>
    </submittedName>
</protein>
<dbReference type="SMART" id="SM00382">
    <property type="entry name" value="AAA"/>
    <property type="match status" value="1"/>
</dbReference>
<dbReference type="SUPFAM" id="SSF52540">
    <property type="entry name" value="P-loop containing nucleoside triphosphate hydrolases"/>
    <property type="match status" value="1"/>
</dbReference>
<keyword evidence="2" id="KW-0813">Transport</keyword>
<comment type="similarity">
    <text evidence="1">Belongs to the ABC transporter superfamily.</text>
</comment>
<reference evidence="7 8" key="1">
    <citation type="submission" date="2011-07" db="EMBL/GenBank/DDBJ databases">
        <title>The complete genome of chromosome of Emticicia oligotrophica DSM 17448.</title>
        <authorList>
            <consortium name="US DOE Joint Genome Institute (JGI-PGF)"/>
            <person name="Lucas S."/>
            <person name="Han J."/>
            <person name="Lapidus A."/>
            <person name="Bruce D."/>
            <person name="Goodwin L."/>
            <person name="Pitluck S."/>
            <person name="Peters L."/>
            <person name="Kyrpides N."/>
            <person name="Mavromatis K."/>
            <person name="Ivanova N."/>
            <person name="Ovchinnikova G."/>
            <person name="Teshima H."/>
            <person name="Detter J.C."/>
            <person name="Tapia R."/>
            <person name="Han C."/>
            <person name="Land M."/>
            <person name="Hauser L."/>
            <person name="Markowitz V."/>
            <person name="Cheng J.-F."/>
            <person name="Hugenholtz P."/>
            <person name="Woyke T."/>
            <person name="Wu D."/>
            <person name="Tindall B."/>
            <person name="Pomrenke H."/>
            <person name="Brambilla E."/>
            <person name="Klenk H.-P."/>
            <person name="Eisen J.A."/>
        </authorList>
    </citation>
    <scope>NUCLEOTIDE SEQUENCE [LARGE SCALE GENOMIC DNA]</scope>
    <source>
        <strain evidence="7 8">DSM 17448</strain>
    </source>
</reference>
<evidence type="ECO:0000259" key="6">
    <source>
        <dbReference type="PROSITE" id="PS50893"/>
    </source>
</evidence>
<dbReference type="PROSITE" id="PS50893">
    <property type="entry name" value="ABC_TRANSPORTER_2"/>
    <property type="match status" value="1"/>
</dbReference>
<dbReference type="PANTHER" id="PTHR42798:SF7">
    <property type="entry name" value="ALPHA-D-RIBOSE 1-METHYLPHOSPHONATE 5-TRIPHOSPHATE SYNTHASE SUBUNIT PHNL"/>
    <property type="match status" value="1"/>
</dbReference>
<dbReference type="PROSITE" id="PS00211">
    <property type="entry name" value="ABC_TRANSPORTER_1"/>
    <property type="match status" value="1"/>
</dbReference>